<dbReference type="Proteomes" id="UP000276260">
    <property type="component" value="Unassembled WGS sequence"/>
</dbReference>
<comment type="caution">
    <text evidence="2">The sequence shown here is derived from an EMBL/GenBank/DDBJ whole genome shotgun (WGS) entry which is preliminary data.</text>
</comment>
<evidence type="ECO:0000256" key="1">
    <source>
        <dbReference type="SAM" id="SignalP"/>
    </source>
</evidence>
<protein>
    <submittedName>
        <fullName evidence="2">Uncharacterized protein</fullName>
    </submittedName>
</protein>
<name>A0A3P3QJ60_9GAMM</name>
<evidence type="ECO:0000313" key="2">
    <source>
        <dbReference type="EMBL" id="RRJ21085.1"/>
    </source>
</evidence>
<reference evidence="2 3" key="1">
    <citation type="submission" date="2018-11" db="EMBL/GenBank/DDBJ databases">
        <title>Draft genome analysis of Rheinheimera mesophila isolated from an industrial waste site.</title>
        <authorList>
            <person name="Yu Q."/>
            <person name="Qi Y."/>
            <person name="Zhang H."/>
            <person name="Lu Y."/>
            <person name="Pu J."/>
        </authorList>
    </citation>
    <scope>NUCLEOTIDE SEQUENCE [LARGE SCALE GENOMIC DNA]</scope>
    <source>
        <strain evidence="2 3">IITR13</strain>
    </source>
</reference>
<dbReference type="AlphaFoldDB" id="A0A3P3QJ60"/>
<dbReference type="Gene3D" id="3.40.190.10">
    <property type="entry name" value="Periplasmic binding protein-like II"/>
    <property type="match status" value="2"/>
</dbReference>
<keyword evidence="3" id="KW-1185">Reference proteome</keyword>
<dbReference type="OrthoDB" id="5765098at2"/>
<organism evidence="2 3">
    <name type="scientific">Rheinheimera mesophila</name>
    <dbReference type="NCBI Taxonomy" id="1547515"/>
    <lineage>
        <taxon>Bacteria</taxon>
        <taxon>Pseudomonadati</taxon>
        <taxon>Pseudomonadota</taxon>
        <taxon>Gammaproteobacteria</taxon>
        <taxon>Chromatiales</taxon>
        <taxon>Chromatiaceae</taxon>
        <taxon>Rheinheimera</taxon>
    </lineage>
</organism>
<proteinExistence type="predicted"/>
<accession>A0A3P3QJ60</accession>
<keyword evidence="1" id="KW-0732">Signal</keyword>
<dbReference type="EMBL" id="RRCF01000002">
    <property type="protein sequence ID" value="RRJ21085.1"/>
    <property type="molecule type" value="Genomic_DNA"/>
</dbReference>
<gene>
    <name evidence="2" type="ORF">EIK76_09360</name>
</gene>
<feature type="chain" id="PRO_5017999910" evidence="1">
    <location>
        <begin position="19"/>
        <end position="251"/>
    </location>
</feature>
<feature type="signal peptide" evidence="1">
    <location>
        <begin position="1"/>
        <end position="18"/>
    </location>
</feature>
<evidence type="ECO:0000313" key="3">
    <source>
        <dbReference type="Proteomes" id="UP000276260"/>
    </source>
</evidence>
<dbReference type="RefSeq" id="WP_046518587.1">
    <property type="nucleotide sequence ID" value="NZ_LAVS01000003.1"/>
</dbReference>
<dbReference type="SUPFAM" id="SSF53850">
    <property type="entry name" value="Periplasmic binding protein-like II"/>
    <property type="match status" value="1"/>
</dbReference>
<sequence length="251" mass="28761">MHRFYLLFCLFVTAPLWAEHATQKVPAQLHISTPVWPGFTNADGSGAYAELFQWIYAEQQVTLVWHFSNFGRAINLVQQGKHHLVPGLSAHSSASQRHALLLSAQPFDFDFIVAIYNPEHLAAPDLSTLRQHRLAWDLAYDLHLLLGLPEKGYEVVSMQQGLELVKNGRVDIYLAEKSELLQYLQGETPIKLQPLRYQELLRDAIYLAFADNEAGKAFKTIWDQRFSELQKTGQLKTFYRRYPQLTLPALP</sequence>